<reference evidence="1 2" key="1">
    <citation type="submission" date="2020-08" db="EMBL/GenBank/DDBJ databases">
        <title>Genomic Encyclopedia of Type Strains, Phase III (KMG-III): the genomes of soil and plant-associated and newly described type strains.</title>
        <authorList>
            <person name="Whitman W."/>
        </authorList>
    </citation>
    <scope>NUCLEOTIDE SEQUENCE [LARGE SCALE GENOMIC DNA]</scope>
    <source>
        <strain evidence="1 2">CECT 3287</strain>
    </source>
</reference>
<dbReference type="EMBL" id="JACHXF010000037">
    <property type="protein sequence ID" value="MBB3101405.1"/>
    <property type="molecule type" value="Genomic_DNA"/>
</dbReference>
<organism evidence="1 2">
    <name type="scientific">Actinoplanes campanulatus</name>
    <dbReference type="NCBI Taxonomy" id="113559"/>
    <lineage>
        <taxon>Bacteria</taxon>
        <taxon>Bacillati</taxon>
        <taxon>Actinomycetota</taxon>
        <taxon>Actinomycetes</taxon>
        <taxon>Micromonosporales</taxon>
        <taxon>Micromonosporaceae</taxon>
        <taxon>Actinoplanes</taxon>
    </lineage>
</organism>
<protein>
    <submittedName>
        <fullName evidence="1">Uncharacterized protein</fullName>
    </submittedName>
</protein>
<dbReference type="RefSeq" id="WP_183227819.1">
    <property type="nucleotide sequence ID" value="NZ_BMPW01000038.1"/>
</dbReference>
<comment type="caution">
    <text evidence="1">The sequence shown here is derived from an EMBL/GenBank/DDBJ whole genome shotgun (WGS) entry which is preliminary data.</text>
</comment>
<dbReference type="AlphaFoldDB" id="A0A7W5ASB4"/>
<sequence>MAVMRTFETADYHPDYGVLILADTNQAWDPDEDPQIPHHRDRGDMPTGAFAGSGAGWIAAQAFDLSDHTVRIELHDVLPPAEHADFDDVLETPFRSSSGELTLTDLTGGYGEADLHLTDTEWFRTRIARRPADGDGFYWLIQFWPDPVRELPAWLARSSETGDRPSDVAGDIAALLRWTSRLPLETSVDDLTKRLLVSDTAVRDALAAAENEGLLYLDGDDPLRLSLNRRSDS</sequence>
<name>A0A7W5ASB4_9ACTN</name>
<dbReference type="Proteomes" id="UP000590749">
    <property type="component" value="Unassembled WGS sequence"/>
</dbReference>
<proteinExistence type="predicted"/>
<evidence type="ECO:0000313" key="2">
    <source>
        <dbReference type="Proteomes" id="UP000590749"/>
    </source>
</evidence>
<evidence type="ECO:0000313" key="1">
    <source>
        <dbReference type="EMBL" id="MBB3101405.1"/>
    </source>
</evidence>
<gene>
    <name evidence="1" type="ORF">FHR83_009134</name>
</gene>
<accession>A0A7W5ASB4</accession>
<keyword evidence="2" id="KW-1185">Reference proteome</keyword>